<evidence type="ECO:0000313" key="1">
    <source>
        <dbReference type="EMBL" id="MBB6428733.1"/>
    </source>
</evidence>
<reference evidence="1 2" key="1">
    <citation type="submission" date="2020-08" db="EMBL/GenBank/DDBJ databases">
        <title>Genomic Encyclopedia of Type Strains, Phase IV (KMG-IV): sequencing the most valuable type-strain genomes for metagenomic binning, comparative biology and taxonomic classification.</title>
        <authorList>
            <person name="Goeker M."/>
        </authorList>
    </citation>
    <scope>NUCLEOTIDE SEQUENCE [LARGE SCALE GENOMIC DNA]</scope>
    <source>
        <strain evidence="1 2">DSM 103725</strain>
    </source>
</reference>
<dbReference type="EMBL" id="JACHGY010000001">
    <property type="protein sequence ID" value="MBB6428733.1"/>
    <property type="molecule type" value="Genomic_DNA"/>
</dbReference>
<keyword evidence="2" id="KW-1185">Reference proteome</keyword>
<accession>A0A7X0LKA3</accession>
<protein>
    <submittedName>
        <fullName evidence="1">Uncharacterized protein</fullName>
    </submittedName>
</protein>
<organism evidence="1 2">
    <name type="scientific">Algisphaera agarilytica</name>
    <dbReference type="NCBI Taxonomy" id="1385975"/>
    <lineage>
        <taxon>Bacteria</taxon>
        <taxon>Pseudomonadati</taxon>
        <taxon>Planctomycetota</taxon>
        <taxon>Phycisphaerae</taxon>
        <taxon>Phycisphaerales</taxon>
        <taxon>Phycisphaeraceae</taxon>
        <taxon>Algisphaera</taxon>
    </lineage>
</organism>
<proteinExistence type="predicted"/>
<comment type="caution">
    <text evidence="1">The sequence shown here is derived from an EMBL/GenBank/DDBJ whole genome shotgun (WGS) entry which is preliminary data.</text>
</comment>
<sequence>MAGCGGPELVLQSSGRARLRRDRWAGLIESRGIKRLVSDRVGTATVVVGEDGTLSWTTYRDAAR</sequence>
<gene>
    <name evidence="1" type="ORF">HNQ40_000539</name>
</gene>
<name>A0A7X0LKA3_9BACT</name>
<dbReference type="RefSeq" id="WP_184676133.1">
    <property type="nucleotide sequence ID" value="NZ_JACHGY010000001.1"/>
</dbReference>
<dbReference type="AlphaFoldDB" id="A0A7X0LKA3"/>
<evidence type="ECO:0000313" key="2">
    <source>
        <dbReference type="Proteomes" id="UP000541810"/>
    </source>
</evidence>
<dbReference type="Proteomes" id="UP000541810">
    <property type="component" value="Unassembled WGS sequence"/>
</dbReference>